<dbReference type="InterPro" id="IPR011322">
    <property type="entry name" value="N-reg_PII-like_a/b"/>
</dbReference>
<dbReference type="SMART" id="SM00938">
    <property type="entry name" value="P-II"/>
    <property type="match status" value="1"/>
</dbReference>
<evidence type="ECO:0000313" key="1">
    <source>
        <dbReference type="EMBL" id="SHJ79845.1"/>
    </source>
</evidence>
<dbReference type="EMBL" id="FRAC01000007">
    <property type="protein sequence ID" value="SHJ79845.1"/>
    <property type="molecule type" value="Genomic_DNA"/>
</dbReference>
<dbReference type="RefSeq" id="WP_073273343.1">
    <property type="nucleotide sequence ID" value="NZ_FRAC01000007.1"/>
</dbReference>
<dbReference type="InterPro" id="IPR002187">
    <property type="entry name" value="N-reg_PII"/>
</dbReference>
<dbReference type="STRING" id="1121322.SAMN02745136_00899"/>
<dbReference type="Pfam" id="PF00543">
    <property type="entry name" value="P-II"/>
    <property type="match status" value="1"/>
</dbReference>
<reference evidence="1 2" key="1">
    <citation type="submission" date="2016-11" db="EMBL/GenBank/DDBJ databases">
        <authorList>
            <person name="Jaros S."/>
            <person name="Januszkiewicz K."/>
            <person name="Wedrychowicz H."/>
        </authorList>
    </citation>
    <scope>NUCLEOTIDE SEQUENCE [LARGE SCALE GENOMIC DNA]</scope>
    <source>
        <strain evidence="1 2">DSM 15929</strain>
    </source>
</reference>
<dbReference type="InterPro" id="IPR015867">
    <property type="entry name" value="N-reg_PII/ATP_PRibTrfase_C"/>
</dbReference>
<dbReference type="SUPFAM" id="SSF54913">
    <property type="entry name" value="GlnB-like"/>
    <property type="match status" value="1"/>
</dbReference>
<dbReference type="GO" id="GO:0030234">
    <property type="term" value="F:enzyme regulator activity"/>
    <property type="evidence" value="ECO:0007669"/>
    <property type="project" value="InterPro"/>
</dbReference>
<evidence type="ECO:0000313" key="2">
    <source>
        <dbReference type="Proteomes" id="UP000184386"/>
    </source>
</evidence>
<dbReference type="AlphaFoldDB" id="A0A1M6M8P5"/>
<accession>A0A1M6M8P5</accession>
<dbReference type="Gene3D" id="3.30.70.120">
    <property type="match status" value="1"/>
</dbReference>
<dbReference type="Proteomes" id="UP000184386">
    <property type="component" value="Unassembled WGS sequence"/>
</dbReference>
<dbReference type="PRINTS" id="PR00340">
    <property type="entry name" value="PIIGLNB"/>
</dbReference>
<dbReference type="OrthoDB" id="9802729at2"/>
<proteinExistence type="predicted"/>
<dbReference type="GO" id="GO:0005524">
    <property type="term" value="F:ATP binding"/>
    <property type="evidence" value="ECO:0007669"/>
    <property type="project" value="TreeGrafter"/>
</dbReference>
<protein>
    <submittedName>
        <fullName evidence="1">Nitrogen regulatory protein P-II family</fullName>
    </submittedName>
</protein>
<organism evidence="1 2">
    <name type="scientific">Anaerocolumna jejuensis DSM 15929</name>
    <dbReference type="NCBI Taxonomy" id="1121322"/>
    <lineage>
        <taxon>Bacteria</taxon>
        <taxon>Bacillati</taxon>
        <taxon>Bacillota</taxon>
        <taxon>Clostridia</taxon>
        <taxon>Lachnospirales</taxon>
        <taxon>Lachnospiraceae</taxon>
        <taxon>Anaerocolumna</taxon>
    </lineage>
</organism>
<dbReference type="GO" id="GO:0005829">
    <property type="term" value="C:cytosol"/>
    <property type="evidence" value="ECO:0007669"/>
    <property type="project" value="TreeGrafter"/>
</dbReference>
<name>A0A1M6M8P5_9FIRM</name>
<sequence>MKEITMYIKPEKLEVVKEVLQSHGCGGMSVMSIMGCGIQMGDTRTVDFKGLRTNINLIPKIKVEAIVKDEIVEELLLDIRDKVATGQAGDGKVIIKSVDDVMRIRTGERGNDAI</sequence>
<dbReference type="PANTHER" id="PTHR30115:SF11">
    <property type="entry name" value="NITROGEN REGULATORY PROTEIN P-II HOMOLOG"/>
    <property type="match status" value="1"/>
</dbReference>
<dbReference type="PROSITE" id="PS51343">
    <property type="entry name" value="PII_GLNB_DOM"/>
    <property type="match status" value="1"/>
</dbReference>
<gene>
    <name evidence="1" type="ORF">SAMN02745136_00899</name>
</gene>
<keyword evidence="2" id="KW-1185">Reference proteome</keyword>
<dbReference type="GO" id="GO:0006808">
    <property type="term" value="P:regulation of nitrogen utilization"/>
    <property type="evidence" value="ECO:0007669"/>
    <property type="project" value="InterPro"/>
</dbReference>
<dbReference type="PANTHER" id="PTHR30115">
    <property type="entry name" value="NITROGEN REGULATORY PROTEIN P-II"/>
    <property type="match status" value="1"/>
</dbReference>